<keyword evidence="7" id="KW-1185">Reference proteome</keyword>
<proteinExistence type="predicted"/>
<dbReference type="PANTHER" id="PTHR43557">
    <property type="entry name" value="APOPTOSIS-INDUCING FACTOR 1"/>
    <property type="match status" value="1"/>
</dbReference>
<dbReference type="InterPro" id="IPR050446">
    <property type="entry name" value="FAD-oxidoreductase/Apoptosis"/>
</dbReference>
<evidence type="ECO:0000313" key="7">
    <source>
        <dbReference type="Proteomes" id="UP000571817"/>
    </source>
</evidence>
<dbReference type="SUPFAM" id="SSF51905">
    <property type="entry name" value="FAD/NAD(P)-binding domain"/>
    <property type="match status" value="2"/>
</dbReference>
<evidence type="ECO:0000259" key="5">
    <source>
        <dbReference type="Pfam" id="PF07992"/>
    </source>
</evidence>
<feature type="domain" description="FAD/NAD(P)-binding" evidence="5">
    <location>
        <begin position="5"/>
        <end position="290"/>
    </location>
</feature>
<comment type="cofactor">
    <cofactor evidence="1">
        <name>FAD</name>
        <dbReference type="ChEBI" id="CHEBI:57692"/>
    </cofactor>
</comment>
<name>A0A853DEY7_9MICO</name>
<dbReference type="SUPFAM" id="SSF55424">
    <property type="entry name" value="FAD/NAD-linked reductases, dimerisation (C-terminal) domain"/>
    <property type="match status" value="1"/>
</dbReference>
<dbReference type="PRINTS" id="PR00469">
    <property type="entry name" value="PNDRDTASEII"/>
</dbReference>
<dbReference type="InterPro" id="IPR016156">
    <property type="entry name" value="FAD/NAD-linked_Rdtase_dimer_sf"/>
</dbReference>
<keyword evidence="3" id="KW-0274">FAD</keyword>
<dbReference type="Proteomes" id="UP000571817">
    <property type="component" value="Unassembled WGS sequence"/>
</dbReference>
<dbReference type="GO" id="GO:0005737">
    <property type="term" value="C:cytoplasm"/>
    <property type="evidence" value="ECO:0007669"/>
    <property type="project" value="TreeGrafter"/>
</dbReference>
<dbReference type="PANTHER" id="PTHR43557:SF2">
    <property type="entry name" value="RIESKE DOMAIN-CONTAINING PROTEIN-RELATED"/>
    <property type="match status" value="1"/>
</dbReference>
<dbReference type="PRINTS" id="PR00368">
    <property type="entry name" value="FADPNR"/>
</dbReference>
<dbReference type="AlphaFoldDB" id="A0A853DEY7"/>
<dbReference type="InterPro" id="IPR036188">
    <property type="entry name" value="FAD/NAD-bd_sf"/>
</dbReference>
<dbReference type="Pfam" id="PF07992">
    <property type="entry name" value="Pyr_redox_2"/>
    <property type="match status" value="1"/>
</dbReference>
<organism evidence="6 7">
    <name type="scientific">Allobranchiibius huperziae</name>
    <dbReference type="NCBI Taxonomy" id="1874116"/>
    <lineage>
        <taxon>Bacteria</taxon>
        <taxon>Bacillati</taxon>
        <taxon>Actinomycetota</taxon>
        <taxon>Actinomycetes</taxon>
        <taxon>Micrococcales</taxon>
        <taxon>Dermacoccaceae</taxon>
        <taxon>Allobranchiibius</taxon>
    </lineage>
</organism>
<evidence type="ECO:0000256" key="2">
    <source>
        <dbReference type="ARBA" id="ARBA00022630"/>
    </source>
</evidence>
<sequence length="385" mass="40087">MTVRRIVVVGNGIAGLTAADSLRAGGYDGDLTMVGDEPHAAYSRPALSKALLRDLDDLTSHQLAAAAHGATERLGIGLSALDPDRRLITLAGGEALEYDGLVIATGCRARRLGPADSGEVTLRSLDDALHLRERIVDRPTVIVVGGGPLGMEIASGCLGAGCEVTLVCRAAPLLAQLGEHLSGLFTAAATARGLRIVTSPGAGVRRSGSGSVVDLGDGRRLLADLVVTAVGDIPNTEWLASSGLVRSGAVHVDARGRVRPQIVAAGDVAAVPSRQGVRRMPLWNSAIDQAKVAAAGLLLGDEAPVLEHRPYFWTEQFGLSLKAVGDLPCKGEVTVLEGDSDRWPGEDPESYTALLRWERAGAAATVAAINCRIPIPRMRRLAIAA</sequence>
<keyword evidence="4" id="KW-0560">Oxidoreductase</keyword>
<protein>
    <submittedName>
        <fullName evidence="6">NADPH-dependent 2,4-dienoyl-CoA reductase/sulfur reductase-like enzyme</fullName>
    </submittedName>
</protein>
<comment type="caution">
    <text evidence="6">The sequence shown here is derived from an EMBL/GenBank/DDBJ whole genome shotgun (WGS) entry which is preliminary data.</text>
</comment>
<dbReference type="RefSeq" id="WP_179479013.1">
    <property type="nucleotide sequence ID" value="NZ_JACCFW010000001.1"/>
</dbReference>
<gene>
    <name evidence="6" type="ORF">HNR15_000587</name>
</gene>
<dbReference type="Gene3D" id="3.30.390.30">
    <property type="match status" value="1"/>
</dbReference>
<dbReference type="GO" id="GO:0016651">
    <property type="term" value="F:oxidoreductase activity, acting on NAD(P)H"/>
    <property type="evidence" value="ECO:0007669"/>
    <property type="project" value="TreeGrafter"/>
</dbReference>
<reference evidence="6 7" key="1">
    <citation type="submission" date="2020-07" db="EMBL/GenBank/DDBJ databases">
        <title>Sequencing the genomes of 1000 actinobacteria strains.</title>
        <authorList>
            <person name="Klenk H.-P."/>
        </authorList>
    </citation>
    <scope>NUCLEOTIDE SEQUENCE [LARGE SCALE GENOMIC DNA]</scope>
    <source>
        <strain evidence="6 7">DSM 29531</strain>
    </source>
</reference>
<evidence type="ECO:0000256" key="1">
    <source>
        <dbReference type="ARBA" id="ARBA00001974"/>
    </source>
</evidence>
<evidence type="ECO:0000256" key="3">
    <source>
        <dbReference type="ARBA" id="ARBA00022827"/>
    </source>
</evidence>
<dbReference type="Gene3D" id="3.50.50.60">
    <property type="entry name" value="FAD/NAD(P)-binding domain"/>
    <property type="match status" value="2"/>
</dbReference>
<evidence type="ECO:0000313" key="6">
    <source>
        <dbReference type="EMBL" id="NYJ73624.1"/>
    </source>
</evidence>
<evidence type="ECO:0000256" key="4">
    <source>
        <dbReference type="ARBA" id="ARBA00023002"/>
    </source>
</evidence>
<dbReference type="EMBL" id="JACCFW010000001">
    <property type="protein sequence ID" value="NYJ73624.1"/>
    <property type="molecule type" value="Genomic_DNA"/>
</dbReference>
<keyword evidence="2" id="KW-0285">Flavoprotein</keyword>
<dbReference type="InterPro" id="IPR023753">
    <property type="entry name" value="FAD/NAD-binding_dom"/>
</dbReference>
<accession>A0A853DEY7</accession>